<name>A0A5B7F6C9_PORTR</name>
<accession>A0A5B7F6C9</accession>
<protein>
    <submittedName>
        <fullName evidence="1">Uncharacterized protein</fullName>
    </submittedName>
</protein>
<evidence type="ECO:0000313" key="2">
    <source>
        <dbReference type="Proteomes" id="UP000324222"/>
    </source>
</evidence>
<keyword evidence="2" id="KW-1185">Reference proteome</keyword>
<reference evidence="1 2" key="1">
    <citation type="submission" date="2019-05" db="EMBL/GenBank/DDBJ databases">
        <title>Another draft genome of Portunus trituberculatus and its Hox gene families provides insights of decapod evolution.</title>
        <authorList>
            <person name="Jeong J.-H."/>
            <person name="Song I."/>
            <person name="Kim S."/>
            <person name="Choi T."/>
            <person name="Kim D."/>
            <person name="Ryu S."/>
            <person name="Kim W."/>
        </authorList>
    </citation>
    <scope>NUCLEOTIDE SEQUENCE [LARGE SCALE GENOMIC DNA]</scope>
    <source>
        <tissue evidence="1">Muscle</tissue>
    </source>
</reference>
<dbReference type="Proteomes" id="UP000324222">
    <property type="component" value="Unassembled WGS sequence"/>
</dbReference>
<dbReference type="EMBL" id="VSRR010004766">
    <property type="protein sequence ID" value="MPC40648.1"/>
    <property type="molecule type" value="Genomic_DNA"/>
</dbReference>
<sequence length="69" mass="7804">MTCFHIHTTYYLVILYSIRNSWSARSADETPLDPETGLRSSDPAVPLIRAIKEELRRFKSSISTESSSA</sequence>
<evidence type="ECO:0000313" key="1">
    <source>
        <dbReference type="EMBL" id="MPC40648.1"/>
    </source>
</evidence>
<organism evidence="1 2">
    <name type="scientific">Portunus trituberculatus</name>
    <name type="common">Swimming crab</name>
    <name type="synonym">Neptunus trituberculatus</name>
    <dbReference type="NCBI Taxonomy" id="210409"/>
    <lineage>
        <taxon>Eukaryota</taxon>
        <taxon>Metazoa</taxon>
        <taxon>Ecdysozoa</taxon>
        <taxon>Arthropoda</taxon>
        <taxon>Crustacea</taxon>
        <taxon>Multicrustacea</taxon>
        <taxon>Malacostraca</taxon>
        <taxon>Eumalacostraca</taxon>
        <taxon>Eucarida</taxon>
        <taxon>Decapoda</taxon>
        <taxon>Pleocyemata</taxon>
        <taxon>Brachyura</taxon>
        <taxon>Eubrachyura</taxon>
        <taxon>Portunoidea</taxon>
        <taxon>Portunidae</taxon>
        <taxon>Portuninae</taxon>
        <taxon>Portunus</taxon>
    </lineage>
</organism>
<dbReference type="AlphaFoldDB" id="A0A5B7F6C9"/>
<gene>
    <name evidence="1" type="ORF">E2C01_034213</name>
</gene>
<proteinExistence type="predicted"/>
<comment type="caution">
    <text evidence="1">The sequence shown here is derived from an EMBL/GenBank/DDBJ whole genome shotgun (WGS) entry which is preliminary data.</text>
</comment>